<name>A0ABM1B9H6_LIMPO</name>
<evidence type="ECO:0000313" key="3">
    <source>
        <dbReference type="Proteomes" id="UP000694941"/>
    </source>
</evidence>
<keyword evidence="3" id="KW-1185">Reference proteome</keyword>
<dbReference type="GeneID" id="106462197"/>
<feature type="region of interest" description="Disordered" evidence="1">
    <location>
        <begin position="1"/>
        <end position="28"/>
    </location>
</feature>
<organism evidence="3 4">
    <name type="scientific">Limulus polyphemus</name>
    <name type="common">Atlantic horseshoe crab</name>
    <dbReference type="NCBI Taxonomy" id="6850"/>
    <lineage>
        <taxon>Eukaryota</taxon>
        <taxon>Metazoa</taxon>
        <taxon>Ecdysozoa</taxon>
        <taxon>Arthropoda</taxon>
        <taxon>Chelicerata</taxon>
        <taxon>Merostomata</taxon>
        <taxon>Xiphosura</taxon>
        <taxon>Limulidae</taxon>
        <taxon>Limulus</taxon>
    </lineage>
</organism>
<evidence type="ECO:0000256" key="1">
    <source>
        <dbReference type="SAM" id="MobiDB-lite"/>
    </source>
</evidence>
<protein>
    <submittedName>
        <fullName evidence="4">Uncharacterized protein LOC106462197</fullName>
    </submittedName>
</protein>
<keyword evidence="2" id="KW-0812">Transmembrane</keyword>
<keyword evidence="2" id="KW-0472">Membrane</keyword>
<dbReference type="RefSeq" id="XP_013777551.2">
    <property type="nucleotide sequence ID" value="XM_013922097.2"/>
</dbReference>
<proteinExistence type="predicted"/>
<evidence type="ECO:0000313" key="4">
    <source>
        <dbReference type="RefSeq" id="XP_013777551.2"/>
    </source>
</evidence>
<gene>
    <name evidence="4" type="primary">LOC106462197</name>
</gene>
<keyword evidence="2" id="KW-1133">Transmembrane helix</keyword>
<accession>A0ABM1B9H6</accession>
<dbReference type="Proteomes" id="UP000694941">
    <property type="component" value="Unplaced"/>
</dbReference>
<sequence length="220" mass="24918">MEKPKDGSSVMDYGPDGHNSLGPDFPPPAYPKRNTSALKIARTVSFTLIMITFLIGVFVLLGCYIRLHQSKCECEFENIPQQVPLESVQHQSEIKRYDPDPLLAVDSQPIPSKKMTAIPLRLHLDGDTGRMIKKNHKARVNCVVEKKKSMELTAHEPKTVMTPLGNITTDPRLIHVLGERMVFSCHSDMHNTHKPMDNYKEIPSRSRRDINNMYSCDCSC</sequence>
<evidence type="ECO:0000256" key="2">
    <source>
        <dbReference type="SAM" id="Phobius"/>
    </source>
</evidence>
<reference evidence="4" key="1">
    <citation type="submission" date="2025-08" db="UniProtKB">
        <authorList>
            <consortium name="RefSeq"/>
        </authorList>
    </citation>
    <scope>IDENTIFICATION</scope>
    <source>
        <tissue evidence="4">Muscle</tissue>
    </source>
</reference>
<feature type="transmembrane region" description="Helical" evidence="2">
    <location>
        <begin position="43"/>
        <end position="67"/>
    </location>
</feature>